<dbReference type="EMBL" id="AP028654">
    <property type="protein sequence ID" value="BEP29821.1"/>
    <property type="molecule type" value="Genomic_DNA"/>
</dbReference>
<keyword evidence="1" id="KW-0472">Membrane</keyword>
<reference evidence="2 3" key="1">
    <citation type="submission" date="2023-08" db="EMBL/GenBank/DDBJ databases">
        <title>Helicovermis profunda gen. nov., sp. nov., a novel mesophilic, fermentative bacterium within the Bacillota from a deep-sea hydrothermal vent chimney.</title>
        <authorList>
            <person name="Miyazaki U."/>
            <person name="Mizutani D."/>
            <person name="Hashimoto Y."/>
            <person name="Tame A."/>
            <person name="Sawayama S."/>
            <person name="Miyazaki J."/>
            <person name="Takai K."/>
            <person name="Nakagawa S."/>
        </authorList>
    </citation>
    <scope>NUCLEOTIDE SEQUENCE [LARGE SCALE GENOMIC DNA]</scope>
    <source>
        <strain evidence="2 3">S502</strain>
    </source>
</reference>
<feature type="transmembrane region" description="Helical" evidence="1">
    <location>
        <begin position="76"/>
        <end position="95"/>
    </location>
</feature>
<gene>
    <name evidence="2" type="ORF">HLPR_21520</name>
</gene>
<keyword evidence="1" id="KW-1133">Transmembrane helix</keyword>
<name>A0AAU9E559_9FIRM</name>
<dbReference type="RefSeq" id="WP_338535434.1">
    <property type="nucleotide sequence ID" value="NZ_AP028654.1"/>
</dbReference>
<feature type="transmembrane region" description="Helical" evidence="1">
    <location>
        <begin position="32"/>
        <end position="56"/>
    </location>
</feature>
<keyword evidence="1" id="KW-0812">Transmembrane</keyword>
<sequence>MIKETNYPARAEKLNWGALLLTPIWAIVHKKYFIAILSLVPFVGLFVSVLALIYGGRWAWDSKPWISEVCFEDNCTYWNIAAIIIYILLFLILLLK</sequence>
<dbReference type="KEGG" id="hprf:HLPR_21520"/>
<dbReference type="Proteomes" id="UP001321786">
    <property type="component" value="Chromosome"/>
</dbReference>
<evidence type="ECO:0000313" key="3">
    <source>
        <dbReference type="Proteomes" id="UP001321786"/>
    </source>
</evidence>
<proteinExistence type="predicted"/>
<evidence type="ECO:0000313" key="2">
    <source>
        <dbReference type="EMBL" id="BEP29821.1"/>
    </source>
</evidence>
<dbReference type="AlphaFoldDB" id="A0AAU9E559"/>
<accession>A0AAU9E559</accession>
<organism evidence="2 3">
    <name type="scientific">Helicovermis profundi</name>
    <dbReference type="NCBI Taxonomy" id="3065157"/>
    <lineage>
        <taxon>Bacteria</taxon>
        <taxon>Bacillati</taxon>
        <taxon>Bacillota</taxon>
        <taxon>Clostridia</taxon>
        <taxon>Helicovermis</taxon>
    </lineage>
</organism>
<protein>
    <submittedName>
        <fullName evidence="2">Uncharacterized protein</fullName>
    </submittedName>
</protein>
<evidence type="ECO:0000256" key="1">
    <source>
        <dbReference type="SAM" id="Phobius"/>
    </source>
</evidence>
<keyword evidence="3" id="KW-1185">Reference proteome</keyword>